<feature type="non-terminal residue" evidence="1">
    <location>
        <position position="264"/>
    </location>
</feature>
<sequence length="264" mass="29806">IRSDDRLSRRFFINNVYAGCAHDVGWLVFAENPAPPCDWEKGGEIPVIKYAAGNVKENWTTGRVSTADAILIFVRIVPPRGFPDEYFDVLGSGHPEWRLAFRGTASVGCSMYHAYRDGSGIPAVVKPACKNLDFRHPCDSHYRNSPALDNWSNVQEVLLAIVDDGAIVKVIKFSGSRTNFLSWFGPHFLLYSPWHDLWKESRNVFSIIGHDHLRRRFFINHQYGGCENDAGWLVVVEGNVCPWEKGLPLPVIKYAAGLSKENWT</sequence>
<dbReference type="AlphaFoldDB" id="A0A433U4X5"/>
<evidence type="ECO:0000313" key="1">
    <source>
        <dbReference type="EMBL" id="RUS88869.1"/>
    </source>
</evidence>
<dbReference type="EMBL" id="RQTK01000071">
    <property type="protein sequence ID" value="RUS88869.1"/>
    <property type="molecule type" value="Genomic_DNA"/>
</dbReference>
<protein>
    <submittedName>
        <fullName evidence="1">Uncharacterized protein</fullName>
    </submittedName>
</protein>
<evidence type="ECO:0000313" key="2">
    <source>
        <dbReference type="Proteomes" id="UP000271974"/>
    </source>
</evidence>
<name>A0A433U4X5_ELYCH</name>
<dbReference type="OrthoDB" id="6134084at2759"/>
<organism evidence="1 2">
    <name type="scientific">Elysia chlorotica</name>
    <name type="common">Eastern emerald elysia</name>
    <name type="synonym">Sea slug</name>
    <dbReference type="NCBI Taxonomy" id="188477"/>
    <lineage>
        <taxon>Eukaryota</taxon>
        <taxon>Metazoa</taxon>
        <taxon>Spiralia</taxon>
        <taxon>Lophotrochozoa</taxon>
        <taxon>Mollusca</taxon>
        <taxon>Gastropoda</taxon>
        <taxon>Heterobranchia</taxon>
        <taxon>Euthyneura</taxon>
        <taxon>Panpulmonata</taxon>
        <taxon>Sacoglossa</taxon>
        <taxon>Placobranchoidea</taxon>
        <taxon>Plakobranchidae</taxon>
        <taxon>Elysia</taxon>
    </lineage>
</organism>
<keyword evidence="2" id="KW-1185">Reference proteome</keyword>
<gene>
    <name evidence="1" type="ORF">EGW08_003308</name>
</gene>
<proteinExistence type="predicted"/>
<reference evidence="1 2" key="1">
    <citation type="submission" date="2019-01" db="EMBL/GenBank/DDBJ databases">
        <title>A draft genome assembly of the solar-powered sea slug Elysia chlorotica.</title>
        <authorList>
            <person name="Cai H."/>
            <person name="Li Q."/>
            <person name="Fang X."/>
            <person name="Li J."/>
            <person name="Curtis N.E."/>
            <person name="Altenburger A."/>
            <person name="Shibata T."/>
            <person name="Feng M."/>
            <person name="Maeda T."/>
            <person name="Schwartz J.A."/>
            <person name="Shigenobu S."/>
            <person name="Lundholm N."/>
            <person name="Nishiyama T."/>
            <person name="Yang H."/>
            <person name="Hasebe M."/>
            <person name="Li S."/>
            <person name="Pierce S.K."/>
            <person name="Wang J."/>
        </authorList>
    </citation>
    <scope>NUCLEOTIDE SEQUENCE [LARGE SCALE GENOMIC DNA]</scope>
    <source>
        <strain evidence="1">EC2010</strain>
        <tissue evidence="1">Whole organism of an adult</tissue>
    </source>
</reference>
<feature type="non-terminal residue" evidence="1">
    <location>
        <position position="1"/>
    </location>
</feature>
<comment type="caution">
    <text evidence="1">The sequence shown here is derived from an EMBL/GenBank/DDBJ whole genome shotgun (WGS) entry which is preliminary data.</text>
</comment>
<dbReference type="Proteomes" id="UP000271974">
    <property type="component" value="Unassembled WGS sequence"/>
</dbReference>
<accession>A0A433U4X5</accession>